<dbReference type="InterPro" id="IPR006379">
    <property type="entry name" value="HAD-SF_hydro_IIB"/>
</dbReference>
<dbReference type="Proteomes" id="UP001597502">
    <property type="component" value="Unassembled WGS sequence"/>
</dbReference>
<accession>A0ABW5V6Z3</accession>
<dbReference type="PANTHER" id="PTHR10000">
    <property type="entry name" value="PHOSPHOSERINE PHOSPHATASE"/>
    <property type="match status" value="1"/>
</dbReference>
<dbReference type="SFLD" id="SFLDG01140">
    <property type="entry name" value="C2.B:_Phosphomannomutase_and_P"/>
    <property type="match status" value="1"/>
</dbReference>
<dbReference type="InterPro" id="IPR036412">
    <property type="entry name" value="HAD-like_sf"/>
</dbReference>
<sequence>MNIKLIALDMDGTLLNMEGTISDVNRELIAQALDKGVYVVLSTGRWLESCYPYAESLKLDSYLVTCNGGEIWTVDKKLIERHLLAPDRVNMMWDLCRGLDVNTWLVSTDNIWYGNRRPDNFSDHEWLKLGCDSHDTEKLDEIVKELSYYDDLELTNSLPTNIEINPKGVSKASALERVCEELGITMQQVLAAGDSLNDIKMIQAAGVGVAMGNAQDAIKQAADYVTETNEQDGVGKAIEKFVL</sequence>
<evidence type="ECO:0000313" key="1">
    <source>
        <dbReference type="EMBL" id="MFD2761196.1"/>
    </source>
</evidence>
<dbReference type="EMBL" id="JBHUNA010000020">
    <property type="protein sequence ID" value="MFD2761196.1"/>
    <property type="molecule type" value="Genomic_DNA"/>
</dbReference>
<gene>
    <name evidence="1" type="ORF">ACFSUO_09460</name>
</gene>
<reference evidence="2" key="1">
    <citation type="journal article" date="2019" name="Int. J. Syst. Evol. Microbiol.">
        <title>The Global Catalogue of Microorganisms (GCM) 10K type strain sequencing project: providing services to taxonomists for standard genome sequencing and annotation.</title>
        <authorList>
            <consortium name="The Broad Institute Genomics Platform"/>
            <consortium name="The Broad Institute Genome Sequencing Center for Infectious Disease"/>
            <person name="Wu L."/>
            <person name="Ma J."/>
        </authorList>
    </citation>
    <scope>NUCLEOTIDE SEQUENCE [LARGE SCALE GENOMIC DNA]</scope>
    <source>
        <strain evidence="2">TISTR 1535</strain>
    </source>
</reference>
<dbReference type="InterPro" id="IPR023214">
    <property type="entry name" value="HAD_sf"/>
</dbReference>
<keyword evidence="1" id="KW-0378">Hydrolase</keyword>
<name>A0ABW5V6Z3_9BACI</name>
<organism evidence="1 2">
    <name type="scientific">Lentibacillus juripiscarius</name>
    <dbReference type="NCBI Taxonomy" id="257446"/>
    <lineage>
        <taxon>Bacteria</taxon>
        <taxon>Bacillati</taxon>
        <taxon>Bacillota</taxon>
        <taxon>Bacilli</taxon>
        <taxon>Bacillales</taxon>
        <taxon>Bacillaceae</taxon>
        <taxon>Lentibacillus</taxon>
    </lineage>
</organism>
<dbReference type="SFLD" id="SFLDG01144">
    <property type="entry name" value="C2.B.4:_PGP_Like"/>
    <property type="match status" value="1"/>
</dbReference>
<comment type="caution">
    <text evidence="1">The sequence shown here is derived from an EMBL/GenBank/DDBJ whole genome shotgun (WGS) entry which is preliminary data.</text>
</comment>
<dbReference type="GO" id="GO:0016787">
    <property type="term" value="F:hydrolase activity"/>
    <property type="evidence" value="ECO:0007669"/>
    <property type="project" value="UniProtKB-KW"/>
</dbReference>
<dbReference type="Pfam" id="PF08282">
    <property type="entry name" value="Hydrolase_3"/>
    <property type="match status" value="2"/>
</dbReference>
<keyword evidence="2" id="KW-1185">Reference proteome</keyword>
<dbReference type="EC" id="3.1.3.-" evidence="1"/>
<proteinExistence type="predicted"/>
<protein>
    <submittedName>
        <fullName evidence="1">Cof-type HAD-IIB family hydrolase</fullName>
        <ecNumber evidence="1">3.1.3.-</ecNumber>
    </submittedName>
</protein>
<dbReference type="SUPFAM" id="SSF56784">
    <property type="entry name" value="HAD-like"/>
    <property type="match status" value="1"/>
</dbReference>
<dbReference type="Gene3D" id="3.40.50.1000">
    <property type="entry name" value="HAD superfamily/HAD-like"/>
    <property type="match status" value="1"/>
</dbReference>
<dbReference type="PRINTS" id="PR00119">
    <property type="entry name" value="CATATPASE"/>
</dbReference>
<evidence type="ECO:0000313" key="2">
    <source>
        <dbReference type="Proteomes" id="UP001597502"/>
    </source>
</evidence>
<dbReference type="PANTHER" id="PTHR10000:SF55">
    <property type="entry name" value="5-AMINO-6-(5-PHOSPHO-D-RIBITYLAMINO)URACIL PHOSPHATASE YCSE"/>
    <property type="match status" value="1"/>
</dbReference>
<dbReference type="RefSeq" id="WP_382393579.1">
    <property type="nucleotide sequence ID" value="NZ_JBHUNA010000020.1"/>
</dbReference>
<dbReference type="Gene3D" id="3.30.1240.10">
    <property type="match status" value="1"/>
</dbReference>
<dbReference type="PROSITE" id="PS01228">
    <property type="entry name" value="COF_1"/>
    <property type="match status" value="1"/>
</dbReference>
<dbReference type="NCBIfam" id="TIGR01484">
    <property type="entry name" value="HAD-SF-IIB"/>
    <property type="match status" value="1"/>
</dbReference>
<dbReference type="CDD" id="cd07516">
    <property type="entry name" value="HAD_Pase"/>
    <property type="match status" value="1"/>
</dbReference>
<dbReference type="SFLD" id="SFLDS00003">
    <property type="entry name" value="Haloacid_Dehalogenase"/>
    <property type="match status" value="1"/>
</dbReference>